<comment type="caution">
    <text evidence="1">The sequence shown here is derived from an EMBL/GenBank/DDBJ whole genome shotgun (WGS) entry which is preliminary data.</text>
</comment>
<dbReference type="EMBL" id="JBHMBW010000049">
    <property type="protein sequence ID" value="MFB9628657.1"/>
    <property type="molecule type" value="Genomic_DNA"/>
</dbReference>
<protein>
    <submittedName>
        <fullName evidence="1">Uncharacterized protein</fullName>
    </submittedName>
</protein>
<accession>A0ABV5SAC9</accession>
<dbReference type="Gene3D" id="2.120.10.30">
    <property type="entry name" value="TolB, C-terminal domain"/>
    <property type="match status" value="1"/>
</dbReference>
<dbReference type="Proteomes" id="UP001589532">
    <property type="component" value="Unassembled WGS sequence"/>
</dbReference>
<evidence type="ECO:0000313" key="1">
    <source>
        <dbReference type="EMBL" id="MFB9628657.1"/>
    </source>
</evidence>
<proteinExistence type="predicted"/>
<gene>
    <name evidence="1" type="ORF">ACFFSA_36755</name>
</gene>
<name>A0ABV5SAC9_9ACTN</name>
<dbReference type="SUPFAM" id="SSF101898">
    <property type="entry name" value="NHL repeat"/>
    <property type="match status" value="1"/>
</dbReference>
<dbReference type="InterPro" id="IPR011042">
    <property type="entry name" value="6-blade_b-propeller_TolB-like"/>
</dbReference>
<reference evidence="1 2" key="1">
    <citation type="submission" date="2024-09" db="EMBL/GenBank/DDBJ databases">
        <authorList>
            <person name="Sun Q."/>
            <person name="Mori K."/>
        </authorList>
    </citation>
    <scope>NUCLEOTIDE SEQUENCE [LARGE SCALE GENOMIC DNA]</scope>
    <source>
        <strain evidence="1 2">JCM 3143</strain>
    </source>
</reference>
<evidence type="ECO:0000313" key="2">
    <source>
        <dbReference type="Proteomes" id="UP001589532"/>
    </source>
</evidence>
<dbReference type="SUPFAM" id="SSF63825">
    <property type="entry name" value="YWTD domain"/>
    <property type="match status" value="1"/>
</dbReference>
<keyword evidence="2" id="KW-1185">Reference proteome</keyword>
<sequence>MWLPSRLWPSDGGFTVYDQAGNVLRDCLLDGSSVRVRPPRELRAPWWTAPLPPAAAAAIQDAVGADVAAGRLRIGDVSAGGDGTWCIAFNEAAERRGPTVLLGSGGRIEARFCLDAAVLAYVSGLAHHEGQLVMADYTTRSVVSVDTCGHLRWRYRPEAEDRYSPSACALVNGEFLIACRMSSRVTRLGPDGEVRSDEDTTGPESVASLAAVARDTAVGADSASGRLYSYTLTPDRVVPAELWHSLPCPPTGSLSFPRAVVPTGDGVLIADTNHGRVIRAGLPDESSPDGRAEVETVFRGGGWPRSVVRRGPCLLIADGLESRLRTVDTAAPGRPVSDLPVHDDAGPVRLGDPHHLALGRSHYWITDSELNDVLCIGLDGRLQWRWTTGALAGDALNNPHQALPCADGSLIVVDSLNHRVIRAAPGLRKTETLIGPGDVYYPRFVVPTADGWLVTEHTATIAAFDRRWRRVGSLTLLPAGGTRTVHLIEPPRAAGTGGGKLYISDYARGIVYVADV</sequence>
<organism evidence="1 2">
    <name type="scientific">Nonomuraea helvata</name>
    <dbReference type="NCBI Taxonomy" id="37484"/>
    <lineage>
        <taxon>Bacteria</taxon>
        <taxon>Bacillati</taxon>
        <taxon>Actinomycetota</taxon>
        <taxon>Actinomycetes</taxon>
        <taxon>Streptosporangiales</taxon>
        <taxon>Streptosporangiaceae</taxon>
        <taxon>Nonomuraea</taxon>
    </lineage>
</organism>
<dbReference type="RefSeq" id="WP_344990542.1">
    <property type="nucleotide sequence ID" value="NZ_BAAAXV010000005.1"/>
</dbReference>